<feature type="domain" description="Nucleotidyl transferase" evidence="3">
    <location>
        <begin position="6"/>
        <end position="112"/>
    </location>
</feature>
<evidence type="ECO:0000259" key="3">
    <source>
        <dbReference type="Pfam" id="PF00483"/>
    </source>
</evidence>
<evidence type="ECO:0000313" key="4">
    <source>
        <dbReference type="EMBL" id="TPP07322.1"/>
    </source>
</evidence>
<dbReference type="Pfam" id="PF00483">
    <property type="entry name" value="NTP_transferase"/>
    <property type="match status" value="1"/>
</dbReference>
<dbReference type="PANTHER" id="PTHR43584:SF8">
    <property type="entry name" value="N-ACETYLMURAMATE ALPHA-1-PHOSPHATE URIDYLYLTRANSFERASE"/>
    <property type="match status" value="1"/>
</dbReference>
<name>A0A504UPS3_9HYPH</name>
<dbReference type="InterPro" id="IPR029044">
    <property type="entry name" value="Nucleotide-diphossugar_trans"/>
</dbReference>
<dbReference type="EMBL" id="VFYP01000002">
    <property type="protein sequence ID" value="TPP07322.1"/>
    <property type="molecule type" value="Genomic_DNA"/>
</dbReference>
<sequence>MTITQAMVLAAGLGTRMRPITDTTPKPLVKIGGKAMIDYALDALREAGVTTVVVNVHHHADQMERHLANVEGLDIIISDERARLMDSGGGLARGLKLLDRAVPALVMNADLFWIGEPEGKPSNLTRLGNRFDPGTMDMAMLCVEESRTTGHNGKNDFSMAADGALTRFRVGDPAPVVYAGALTLMPALLSDAPEEPFNLNIYFDRAIAARRLFGEQLEGHWLTVGTPDAVAPAEAMIARYRQES</sequence>
<dbReference type="AlphaFoldDB" id="A0A504UPS3"/>
<accession>A0A504UPS3</accession>
<keyword evidence="2" id="KW-0548">Nucleotidyltransferase</keyword>
<proteinExistence type="predicted"/>
<evidence type="ECO:0000313" key="5">
    <source>
        <dbReference type="Proteomes" id="UP000316429"/>
    </source>
</evidence>
<evidence type="ECO:0000256" key="1">
    <source>
        <dbReference type="ARBA" id="ARBA00022679"/>
    </source>
</evidence>
<keyword evidence="1 4" id="KW-0808">Transferase</keyword>
<dbReference type="InterPro" id="IPR050065">
    <property type="entry name" value="GlmU-like"/>
</dbReference>
<dbReference type="Proteomes" id="UP000316429">
    <property type="component" value="Unassembled WGS sequence"/>
</dbReference>
<dbReference type="OrthoDB" id="9788272at2"/>
<comment type="caution">
    <text evidence="4">The sequence shown here is derived from an EMBL/GenBank/DDBJ whole genome shotgun (WGS) entry which is preliminary data.</text>
</comment>
<dbReference type="SUPFAM" id="SSF53448">
    <property type="entry name" value="Nucleotide-diphospho-sugar transferases"/>
    <property type="match status" value="1"/>
</dbReference>
<dbReference type="CDD" id="cd06422">
    <property type="entry name" value="NTP_transferase_like_1"/>
    <property type="match status" value="1"/>
</dbReference>
<dbReference type="InterPro" id="IPR005835">
    <property type="entry name" value="NTP_transferase_dom"/>
</dbReference>
<gene>
    <name evidence="4" type="ORF">FJQ55_16955</name>
</gene>
<organism evidence="4 5">
    <name type="scientific">Rhizobium glycinendophyticum</name>
    <dbReference type="NCBI Taxonomy" id="2589807"/>
    <lineage>
        <taxon>Bacteria</taxon>
        <taxon>Pseudomonadati</taxon>
        <taxon>Pseudomonadota</taxon>
        <taxon>Alphaproteobacteria</taxon>
        <taxon>Hyphomicrobiales</taxon>
        <taxon>Rhizobiaceae</taxon>
        <taxon>Rhizobium/Agrobacterium group</taxon>
        <taxon>Rhizobium</taxon>
    </lineage>
</organism>
<reference evidence="4 5" key="1">
    <citation type="submission" date="2019-06" db="EMBL/GenBank/DDBJ databases">
        <title>Rhizobium sp. CL12 isolated from roots of soybean.</title>
        <authorList>
            <person name="Wang C."/>
        </authorList>
    </citation>
    <scope>NUCLEOTIDE SEQUENCE [LARGE SCALE GENOMIC DNA]</scope>
    <source>
        <strain evidence="4 5">CL12</strain>
    </source>
</reference>
<evidence type="ECO:0000256" key="2">
    <source>
        <dbReference type="ARBA" id="ARBA00022695"/>
    </source>
</evidence>
<dbReference type="PANTHER" id="PTHR43584">
    <property type="entry name" value="NUCLEOTIDYL TRANSFERASE"/>
    <property type="match status" value="1"/>
</dbReference>
<protein>
    <submittedName>
        <fullName evidence="4">Nucleotidyltransferase family protein</fullName>
    </submittedName>
</protein>
<dbReference type="RefSeq" id="WP_140829971.1">
    <property type="nucleotide sequence ID" value="NZ_VFYP01000002.1"/>
</dbReference>
<keyword evidence="5" id="KW-1185">Reference proteome</keyword>
<dbReference type="Gene3D" id="3.90.550.10">
    <property type="entry name" value="Spore Coat Polysaccharide Biosynthesis Protein SpsA, Chain A"/>
    <property type="match status" value="1"/>
</dbReference>
<dbReference type="GO" id="GO:0016779">
    <property type="term" value="F:nucleotidyltransferase activity"/>
    <property type="evidence" value="ECO:0007669"/>
    <property type="project" value="UniProtKB-KW"/>
</dbReference>